<comment type="caution">
    <text evidence="1">The sequence shown here is derived from an EMBL/GenBank/DDBJ whole genome shotgun (WGS) entry which is preliminary data.</text>
</comment>
<evidence type="ECO:0000313" key="1">
    <source>
        <dbReference type="EMBL" id="GFR66269.1"/>
    </source>
</evidence>
<name>A0AAV4EZ00_9GAST</name>
<proteinExistence type="predicted"/>
<dbReference type="EMBL" id="BMAT01004014">
    <property type="protein sequence ID" value="GFR66269.1"/>
    <property type="molecule type" value="Genomic_DNA"/>
</dbReference>
<sequence>KNRFRNRSGRFFFKVLQHLTVHLVLRNKKISKMETVSQVASGFSLEALKEPRGFIKVLEFYVGTGRKQQTSTPL</sequence>
<dbReference type="AlphaFoldDB" id="A0AAV4EZ00"/>
<keyword evidence="2" id="KW-1185">Reference proteome</keyword>
<accession>A0AAV4EZ00</accession>
<evidence type="ECO:0000313" key="2">
    <source>
        <dbReference type="Proteomes" id="UP000762676"/>
    </source>
</evidence>
<reference evidence="1 2" key="1">
    <citation type="journal article" date="2021" name="Elife">
        <title>Chloroplast acquisition without the gene transfer in kleptoplastic sea slugs, Plakobranchus ocellatus.</title>
        <authorList>
            <person name="Maeda T."/>
            <person name="Takahashi S."/>
            <person name="Yoshida T."/>
            <person name="Shimamura S."/>
            <person name="Takaki Y."/>
            <person name="Nagai Y."/>
            <person name="Toyoda A."/>
            <person name="Suzuki Y."/>
            <person name="Arimoto A."/>
            <person name="Ishii H."/>
            <person name="Satoh N."/>
            <person name="Nishiyama T."/>
            <person name="Hasebe M."/>
            <person name="Maruyama T."/>
            <person name="Minagawa J."/>
            <person name="Obokata J."/>
            <person name="Shigenobu S."/>
        </authorList>
    </citation>
    <scope>NUCLEOTIDE SEQUENCE [LARGE SCALE GENOMIC DNA]</scope>
</reference>
<gene>
    <name evidence="1" type="ORF">ElyMa_001965200</name>
</gene>
<organism evidence="1 2">
    <name type="scientific">Elysia marginata</name>
    <dbReference type="NCBI Taxonomy" id="1093978"/>
    <lineage>
        <taxon>Eukaryota</taxon>
        <taxon>Metazoa</taxon>
        <taxon>Spiralia</taxon>
        <taxon>Lophotrochozoa</taxon>
        <taxon>Mollusca</taxon>
        <taxon>Gastropoda</taxon>
        <taxon>Heterobranchia</taxon>
        <taxon>Euthyneura</taxon>
        <taxon>Panpulmonata</taxon>
        <taxon>Sacoglossa</taxon>
        <taxon>Placobranchoidea</taxon>
        <taxon>Plakobranchidae</taxon>
        <taxon>Elysia</taxon>
    </lineage>
</organism>
<dbReference type="Proteomes" id="UP000762676">
    <property type="component" value="Unassembled WGS sequence"/>
</dbReference>
<protein>
    <submittedName>
        <fullName evidence="1">Uncharacterized protein</fullName>
    </submittedName>
</protein>
<feature type="non-terminal residue" evidence="1">
    <location>
        <position position="1"/>
    </location>
</feature>